<keyword evidence="1" id="KW-0472">Membrane</keyword>
<evidence type="ECO:0000256" key="1">
    <source>
        <dbReference type="SAM" id="Phobius"/>
    </source>
</evidence>
<comment type="caution">
    <text evidence="2">The sequence shown here is derived from an EMBL/GenBank/DDBJ whole genome shotgun (WGS) entry which is preliminary data.</text>
</comment>
<gene>
    <name evidence="2" type="ORF">ACFO9K_22425</name>
</gene>
<reference evidence="2 3" key="1">
    <citation type="journal article" date="2019" name="Int. J. Syst. Evol. Microbiol.">
        <title>The Global Catalogue of Microorganisms (GCM) 10K type strain sequencing project: providing services to taxonomists for standard genome sequencing and annotation.</title>
        <authorList>
            <consortium name="The Broad Institute Genomics Platform"/>
            <consortium name="The Broad Institute Genome Sequencing Center for Infectious Disease"/>
            <person name="Wu L."/>
            <person name="Ma J."/>
        </authorList>
    </citation>
    <scope>NUCLEOTIDE SEQUENCE [LARGE SCALE GENOMIC DNA]</scope>
    <source>
        <strain evidence="2 3">XZYJ18</strain>
    </source>
</reference>
<dbReference type="GeneID" id="73047431"/>
<dbReference type="RefSeq" id="WP_254270661.1">
    <property type="nucleotide sequence ID" value="NZ_CP100402.1"/>
</dbReference>
<accession>A0ABD5Q8M9</accession>
<organism evidence="2 3">
    <name type="scientific">Halorussus aquaticus</name>
    <dbReference type="NCBI Taxonomy" id="2953748"/>
    <lineage>
        <taxon>Archaea</taxon>
        <taxon>Methanobacteriati</taxon>
        <taxon>Methanobacteriota</taxon>
        <taxon>Stenosarchaea group</taxon>
        <taxon>Halobacteria</taxon>
        <taxon>Halobacteriales</taxon>
        <taxon>Haladaptataceae</taxon>
        <taxon>Halorussus</taxon>
    </lineage>
</organism>
<dbReference type="AlphaFoldDB" id="A0ABD5Q8M9"/>
<evidence type="ECO:0000313" key="3">
    <source>
        <dbReference type="Proteomes" id="UP001595945"/>
    </source>
</evidence>
<feature type="transmembrane region" description="Helical" evidence="1">
    <location>
        <begin position="12"/>
        <end position="31"/>
    </location>
</feature>
<dbReference type="Pfam" id="PF24352">
    <property type="entry name" value="DUF7512"/>
    <property type="match status" value="1"/>
</dbReference>
<dbReference type="InterPro" id="IPR055934">
    <property type="entry name" value="DUF7512"/>
</dbReference>
<proteinExistence type="predicted"/>
<dbReference type="Proteomes" id="UP001595945">
    <property type="component" value="Unassembled WGS sequence"/>
</dbReference>
<keyword evidence="1" id="KW-1133">Transmembrane helix</keyword>
<evidence type="ECO:0000313" key="2">
    <source>
        <dbReference type="EMBL" id="MFC4827010.1"/>
    </source>
</evidence>
<dbReference type="EMBL" id="JBHSHT010000004">
    <property type="protein sequence ID" value="MFC4827010.1"/>
    <property type="molecule type" value="Genomic_DNA"/>
</dbReference>
<protein>
    <submittedName>
        <fullName evidence="2">Uncharacterized protein</fullName>
    </submittedName>
</protein>
<keyword evidence="1" id="KW-0812">Transmembrane</keyword>
<name>A0ABD5Q8M9_9EURY</name>
<sequence length="49" mass="4959">MFGIETLEGSAAAVAQVGFVLAEAMVLYVVYGGLTSAVGDHITDAVRSA</sequence>
<keyword evidence="3" id="KW-1185">Reference proteome</keyword>